<comment type="caution">
    <text evidence="3">The sequence shown here is derived from an EMBL/GenBank/DDBJ whole genome shotgun (WGS) entry which is preliminary data.</text>
</comment>
<dbReference type="STRING" id="4540.A0A3L6PWQ2"/>
<name>A0A3L6PWQ2_PANMI</name>
<dbReference type="InterPro" id="IPR025315">
    <property type="entry name" value="DUF4220"/>
</dbReference>
<reference evidence="4" key="1">
    <citation type="journal article" date="2019" name="Nat. Commun.">
        <title>The genome of broomcorn millet.</title>
        <authorList>
            <person name="Zou C."/>
            <person name="Miki D."/>
            <person name="Li D."/>
            <person name="Tang Q."/>
            <person name="Xiao L."/>
            <person name="Rajput S."/>
            <person name="Deng P."/>
            <person name="Jia W."/>
            <person name="Huang R."/>
            <person name="Zhang M."/>
            <person name="Sun Y."/>
            <person name="Hu J."/>
            <person name="Fu X."/>
            <person name="Schnable P.S."/>
            <person name="Li F."/>
            <person name="Zhang H."/>
            <person name="Feng B."/>
            <person name="Zhu X."/>
            <person name="Liu R."/>
            <person name="Schnable J.C."/>
            <person name="Zhu J.-K."/>
            <person name="Zhang H."/>
        </authorList>
    </citation>
    <scope>NUCLEOTIDE SEQUENCE [LARGE SCALE GENOMIC DNA]</scope>
</reference>
<accession>A0A3L6PWQ2</accession>
<gene>
    <name evidence="3" type="ORF">C2845_PM16G01370</name>
</gene>
<proteinExistence type="predicted"/>
<keyword evidence="1" id="KW-0812">Transmembrane</keyword>
<organism evidence="3 4">
    <name type="scientific">Panicum miliaceum</name>
    <name type="common">Proso millet</name>
    <name type="synonym">Broomcorn millet</name>
    <dbReference type="NCBI Taxonomy" id="4540"/>
    <lineage>
        <taxon>Eukaryota</taxon>
        <taxon>Viridiplantae</taxon>
        <taxon>Streptophyta</taxon>
        <taxon>Embryophyta</taxon>
        <taxon>Tracheophyta</taxon>
        <taxon>Spermatophyta</taxon>
        <taxon>Magnoliopsida</taxon>
        <taxon>Liliopsida</taxon>
        <taxon>Poales</taxon>
        <taxon>Poaceae</taxon>
        <taxon>PACMAD clade</taxon>
        <taxon>Panicoideae</taxon>
        <taxon>Panicodae</taxon>
        <taxon>Paniceae</taxon>
        <taxon>Panicinae</taxon>
        <taxon>Panicum</taxon>
        <taxon>Panicum sect. Panicum</taxon>
    </lineage>
</organism>
<evidence type="ECO:0000256" key="1">
    <source>
        <dbReference type="SAM" id="Phobius"/>
    </source>
</evidence>
<keyword evidence="1" id="KW-1133">Transmembrane helix</keyword>
<evidence type="ECO:0000313" key="3">
    <source>
        <dbReference type="EMBL" id="RLM66055.1"/>
    </source>
</evidence>
<dbReference type="PANTHER" id="PTHR31325">
    <property type="entry name" value="OS01G0798800 PROTEIN-RELATED"/>
    <property type="match status" value="1"/>
</dbReference>
<dbReference type="AlphaFoldDB" id="A0A3L6PWQ2"/>
<keyword evidence="1" id="KW-0472">Membrane</keyword>
<evidence type="ECO:0000313" key="4">
    <source>
        <dbReference type="Proteomes" id="UP000275267"/>
    </source>
</evidence>
<feature type="transmembrane region" description="Helical" evidence="1">
    <location>
        <begin position="12"/>
        <end position="33"/>
    </location>
</feature>
<keyword evidence="4" id="KW-1185">Reference proteome</keyword>
<dbReference type="Proteomes" id="UP000275267">
    <property type="component" value="Unassembled WGS sequence"/>
</dbReference>
<sequence>MARGPLDLWNDWATQILVLLSLTLQVVLLLLAGIRRREASPVPTFILWLAYQLADSTAIYAVGHLSLSSVPVKHQLVAFWAPFLLLRLRARGEQALAAPSAEPRRAVPRCSYAERTWALKRSNLDSIRSSLKKEHVGPHHHFHPPDYGSMVDAVEGDEFYVRHELANILSEEESPTQP</sequence>
<dbReference type="EMBL" id="PQIB02000015">
    <property type="protein sequence ID" value="RLM66055.1"/>
    <property type="molecule type" value="Genomic_DNA"/>
</dbReference>
<dbReference type="OrthoDB" id="1189310at2759"/>
<evidence type="ECO:0000259" key="2">
    <source>
        <dbReference type="Pfam" id="PF13968"/>
    </source>
</evidence>
<dbReference type="Pfam" id="PF13968">
    <property type="entry name" value="DUF4220"/>
    <property type="match status" value="1"/>
</dbReference>
<feature type="domain" description="DUF4220" evidence="2">
    <location>
        <begin position="48"/>
        <end position="88"/>
    </location>
</feature>
<protein>
    <recommendedName>
        <fullName evidence="2">DUF4220 domain-containing protein</fullName>
    </recommendedName>
</protein>